<accession>A0AC61R3Z5</accession>
<evidence type="ECO:0000313" key="1">
    <source>
        <dbReference type="EMBL" id="TGY00903.1"/>
    </source>
</evidence>
<dbReference type="EMBL" id="SRZB01000001">
    <property type="protein sequence ID" value="TGY00903.1"/>
    <property type="molecule type" value="Genomic_DNA"/>
</dbReference>
<proteinExistence type="predicted"/>
<evidence type="ECO:0000313" key="2">
    <source>
        <dbReference type="Proteomes" id="UP000307720"/>
    </source>
</evidence>
<protein>
    <submittedName>
        <fullName evidence="1">Uncharacterized protein</fullName>
    </submittedName>
</protein>
<name>A0AC61R3Z5_9FIRM</name>
<comment type="caution">
    <text evidence="1">The sequence shown here is derived from an EMBL/GenBank/DDBJ whole genome shotgun (WGS) entry which is preliminary data.</text>
</comment>
<gene>
    <name evidence="1" type="ORF">E5357_01410</name>
</gene>
<dbReference type="Proteomes" id="UP000307720">
    <property type="component" value="Unassembled WGS sequence"/>
</dbReference>
<organism evidence="1 2">
    <name type="scientific">Hominisplanchenecus murintestinalis</name>
    <dbReference type="NCBI Taxonomy" id="2941517"/>
    <lineage>
        <taxon>Bacteria</taxon>
        <taxon>Bacillati</taxon>
        <taxon>Bacillota</taxon>
        <taxon>Clostridia</taxon>
        <taxon>Lachnospirales</taxon>
        <taxon>Lachnospiraceae</taxon>
        <taxon>Hominisplanchenecus</taxon>
    </lineage>
</organism>
<reference evidence="1" key="1">
    <citation type="submission" date="2019-04" db="EMBL/GenBank/DDBJ databases">
        <title>Microbes associate with the intestines of laboratory mice.</title>
        <authorList>
            <person name="Navarre W."/>
            <person name="Wong E."/>
            <person name="Huang K."/>
            <person name="Tropini C."/>
            <person name="Ng K."/>
            <person name="Yu B."/>
        </authorList>
    </citation>
    <scope>NUCLEOTIDE SEQUENCE</scope>
    <source>
        <strain evidence="1">NM72_1-8</strain>
    </source>
</reference>
<keyword evidence="2" id="KW-1185">Reference proteome</keyword>
<sequence>MPCRREPEPSRPAPCRREPEPSRPTPCRREPEPPKPAPCKCESEPPRRPSCCEENHPRPSRSQLLQHINEVSFAVNDVTLYLDSHPCDSKAMEFYKENVKKRNKALREYAKHYGPLTIDTADDAQSNSWEWISQPWPWEGGNC</sequence>